<gene>
    <name evidence="2" type="ORF">CEXT_199221</name>
</gene>
<keyword evidence="3" id="KW-1185">Reference proteome</keyword>
<evidence type="ECO:0000313" key="3">
    <source>
        <dbReference type="Proteomes" id="UP001054945"/>
    </source>
</evidence>
<evidence type="ECO:0000313" key="2">
    <source>
        <dbReference type="EMBL" id="GIY85473.1"/>
    </source>
</evidence>
<organism evidence="2 3">
    <name type="scientific">Caerostris extrusa</name>
    <name type="common">Bark spider</name>
    <name type="synonym">Caerostris bankana</name>
    <dbReference type="NCBI Taxonomy" id="172846"/>
    <lineage>
        <taxon>Eukaryota</taxon>
        <taxon>Metazoa</taxon>
        <taxon>Ecdysozoa</taxon>
        <taxon>Arthropoda</taxon>
        <taxon>Chelicerata</taxon>
        <taxon>Arachnida</taxon>
        <taxon>Araneae</taxon>
        <taxon>Araneomorphae</taxon>
        <taxon>Entelegynae</taxon>
        <taxon>Araneoidea</taxon>
        <taxon>Araneidae</taxon>
        <taxon>Caerostris</taxon>
    </lineage>
</organism>
<comment type="caution">
    <text evidence="2">The sequence shown here is derived from an EMBL/GenBank/DDBJ whole genome shotgun (WGS) entry which is preliminary data.</text>
</comment>
<accession>A0AAV4WVA8</accession>
<dbReference type="Proteomes" id="UP001054945">
    <property type="component" value="Unassembled WGS sequence"/>
</dbReference>
<sequence>MINGLCPPLSPGKEGESSFLPSCDSAVNSTPKLLRDKIPRGKKPRLETSFPSTVLRCERIVLEESFFRWSWRFIKRNTNLHSKEVS</sequence>
<evidence type="ECO:0000256" key="1">
    <source>
        <dbReference type="SAM" id="MobiDB-lite"/>
    </source>
</evidence>
<reference evidence="2 3" key="1">
    <citation type="submission" date="2021-06" db="EMBL/GenBank/DDBJ databases">
        <title>Caerostris extrusa draft genome.</title>
        <authorList>
            <person name="Kono N."/>
            <person name="Arakawa K."/>
        </authorList>
    </citation>
    <scope>NUCLEOTIDE SEQUENCE [LARGE SCALE GENOMIC DNA]</scope>
</reference>
<dbReference type="AlphaFoldDB" id="A0AAV4WVA8"/>
<name>A0AAV4WVA8_CAEEX</name>
<protein>
    <submittedName>
        <fullName evidence="2">Uncharacterized protein</fullName>
    </submittedName>
</protein>
<feature type="region of interest" description="Disordered" evidence="1">
    <location>
        <begin position="1"/>
        <end position="23"/>
    </location>
</feature>
<dbReference type="EMBL" id="BPLR01016659">
    <property type="protein sequence ID" value="GIY85473.1"/>
    <property type="molecule type" value="Genomic_DNA"/>
</dbReference>
<proteinExistence type="predicted"/>